<gene>
    <name evidence="1" type="ORF">WI38_33480</name>
</gene>
<sequence>MLLCESVSEKCDRRLFSIATCATAASQDIDAKAIYQLRCDFETRIADLLFECLIAAGSEHRPAAAVLLMPARRVK</sequence>
<comment type="caution">
    <text evidence="1">The sequence shown here is derived from an EMBL/GenBank/DDBJ whole genome shotgun (WGS) entry which is preliminary data.</text>
</comment>
<name>A0A117XKT2_9BURK</name>
<reference evidence="1 2" key="1">
    <citation type="submission" date="2015-11" db="EMBL/GenBank/DDBJ databases">
        <title>Expanding the genomic diversity of Burkholderia species for the development of highly accurate diagnostics.</title>
        <authorList>
            <person name="Sahl J."/>
            <person name="Keim P."/>
            <person name="Wagner D."/>
        </authorList>
    </citation>
    <scope>NUCLEOTIDE SEQUENCE [LARGE SCALE GENOMIC DNA]</scope>
    <source>
        <strain evidence="1 2">RF32-BP4</strain>
    </source>
</reference>
<organism evidence="1 2">
    <name type="scientific">Burkholderia ubonensis</name>
    <dbReference type="NCBI Taxonomy" id="101571"/>
    <lineage>
        <taxon>Bacteria</taxon>
        <taxon>Pseudomonadati</taxon>
        <taxon>Pseudomonadota</taxon>
        <taxon>Betaproteobacteria</taxon>
        <taxon>Burkholderiales</taxon>
        <taxon>Burkholderiaceae</taxon>
        <taxon>Burkholderia</taxon>
        <taxon>Burkholderia cepacia complex</taxon>
    </lineage>
</organism>
<accession>A0A117XKT2</accession>
<evidence type="ECO:0000313" key="1">
    <source>
        <dbReference type="EMBL" id="KUZ81077.1"/>
    </source>
</evidence>
<protein>
    <submittedName>
        <fullName evidence="1">Uncharacterized protein</fullName>
    </submittedName>
</protein>
<dbReference type="Proteomes" id="UP000065521">
    <property type="component" value="Unassembled WGS sequence"/>
</dbReference>
<evidence type="ECO:0000313" key="2">
    <source>
        <dbReference type="Proteomes" id="UP000065521"/>
    </source>
</evidence>
<dbReference type="EMBL" id="LOTN01000075">
    <property type="protein sequence ID" value="KUZ81077.1"/>
    <property type="molecule type" value="Genomic_DNA"/>
</dbReference>
<dbReference type="AlphaFoldDB" id="A0A117XKT2"/>
<proteinExistence type="predicted"/>